<name>A0A6P0HKH9_9ACTN</name>
<comment type="caution">
    <text evidence="2">The sequence shown here is derived from an EMBL/GenBank/DDBJ whole genome shotgun (WGS) entry which is preliminary data.</text>
</comment>
<reference evidence="2 3" key="1">
    <citation type="journal article" date="2014" name="Int. J. Syst. Evol. Microbiol.">
        <title>Nocardioides zeae sp. nov., isolated from the stem of Zea mays.</title>
        <authorList>
            <person name="Glaeser S.P."/>
            <person name="McInroy J.A."/>
            <person name="Busse H.J."/>
            <person name="Kampfer P."/>
        </authorList>
    </citation>
    <scope>NUCLEOTIDE SEQUENCE [LARGE SCALE GENOMIC DNA]</scope>
    <source>
        <strain evidence="2 3">JCM 30728</strain>
    </source>
</reference>
<dbReference type="RefSeq" id="WP_163772657.1">
    <property type="nucleotide sequence ID" value="NZ_JAAGXA010000008.1"/>
</dbReference>
<sequence>MTSTTETDRAGAPAHGLRWGIKASFIDYVRRMPGGQGTIADGAVPVGTAEVLFTLDPTPPVGTSPGTTRAWAFAGDVRFAGHGGMMFVRLALPRLEVAPGGSARLTIEDPHQRPDAPRIPLVDLTLVQHPSPEAAADGVELWASDDVRLTAEGVALFNDVYAAGEPFEPLTVVVPIGSGTV</sequence>
<organism evidence="2 3">
    <name type="scientific">Nocardioides zeae</name>
    <dbReference type="NCBI Taxonomy" id="1457234"/>
    <lineage>
        <taxon>Bacteria</taxon>
        <taxon>Bacillati</taxon>
        <taxon>Actinomycetota</taxon>
        <taxon>Actinomycetes</taxon>
        <taxon>Propionibacteriales</taxon>
        <taxon>Nocardioidaceae</taxon>
        <taxon>Nocardioides</taxon>
    </lineage>
</organism>
<accession>A0A6P0HKH9</accession>
<dbReference type="AlphaFoldDB" id="A0A6P0HKH9"/>
<protein>
    <recommendedName>
        <fullName evidence="1">Htaa domain-containing protein</fullName>
    </recommendedName>
</protein>
<gene>
    <name evidence="2" type="ORF">G3T38_12560</name>
</gene>
<dbReference type="EMBL" id="JAAGXA010000008">
    <property type="protein sequence ID" value="NEN79111.1"/>
    <property type="molecule type" value="Genomic_DNA"/>
</dbReference>
<evidence type="ECO:0000313" key="2">
    <source>
        <dbReference type="EMBL" id="NEN79111.1"/>
    </source>
</evidence>
<evidence type="ECO:0000259" key="1">
    <source>
        <dbReference type="Pfam" id="PF04213"/>
    </source>
</evidence>
<dbReference type="Proteomes" id="UP000468687">
    <property type="component" value="Unassembled WGS sequence"/>
</dbReference>
<dbReference type="InterPro" id="IPR007331">
    <property type="entry name" value="Htaa"/>
</dbReference>
<proteinExistence type="predicted"/>
<keyword evidence="3" id="KW-1185">Reference proteome</keyword>
<evidence type="ECO:0000313" key="3">
    <source>
        <dbReference type="Proteomes" id="UP000468687"/>
    </source>
</evidence>
<feature type="domain" description="Htaa" evidence="1">
    <location>
        <begin position="17"/>
        <end position="172"/>
    </location>
</feature>
<dbReference type="Pfam" id="PF04213">
    <property type="entry name" value="HtaA"/>
    <property type="match status" value="1"/>
</dbReference>